<organism evidence="2 3">
    <name type="scientific">Halalkalibacter akibai (strain ATCC 43226 / DSM 21942 / CIP 109018 / JCM 9157 / 1139)</name>
    <name type="common">Bacillus akibai</name>
    <dbReference type="NCBI Taxonomy" id="1236973"/>
    <lineage>
        <taxon>Bacteria</taxon>
        <taxon>Bacillati</taxon>
        <taxon>Bacillota</taxon>
        <taxon>Bacilli</taxon>
        <taxon>Bacillales</taxon>
        <taxon>Bacillaceae</taxon>
        <taxon>Halalkalibacter</taxon>
    </lineage>
</organism>
<dbReference type="OrthoDB" id="1100174at2"/>
<gene>
    <name evidence="2" type="ORF">JCM9157_3120</name>
</gene>
<feature type="transmembrane region" description="Helical" evidence="1">
    <location>
        <begin position="101"/>
        <end position="120"/>
    </location>
</feature>
<dbReference type="AlphaFoldDB" id="W4QV65"/>
<evidence type="ECO:0000256" key="1">
    <source>
        <dbReference type="SAM" id="Phobius"/>
    </source>
</evidence>
<sequence>MKQDLLGIAEQGKTLLLKIAVFIIGITILILSIYWLPWQANVLAEMYPEYIYLKYPLLVGIYLTTIPFFFALYQSLKLLTFIDKNTAFSRSSVKSLNDIKCSGITIIILYGIGIITLITQDAGNPGILLIGLVIMFVTVMISLFAAILQNLLKNAIAIKSENDLTV</sequence>
<proteinExistence type="predicted"/>
<keyword evidence="1" id="KW-0812">Transmembrane</keyword>
<feature type="transmembrane region" description="Helical" evidence="1">
    <location>
        <begin position="57"/>
        <end position="80"/>
    </location>
</feature>
<dbReference type="Pfam" id="PF11188">
    <property type="entry name" value="DUF2975"/>
    <property type="match status" value="1"/>
</dbReference>
<dbReference type="EMBL" id="BAUV01000026">
    <property type="protein sequence ID" value="GAE35976.1"/>
    <property type="molecule type" value="Genomic_DNA"/>
</dbReference>
<reference evidence="2 3" key="1">
    <citation type="journal article" date="2014" name="Genome Announc.">
        <title>Draft Genome Sequences of Three Alkaliphilic Bacillus Strains, Bacillus wakoensis JCM 9140T, Bacillus akibai JCM 9157T, and Bacillus hemicellulosilyticus JCM 9152T.</title>
        <authorList>
            <person name="Yuki M."/>
            <person name="Oshima K."/>
            <person name="Suda W."/>
            <person name="Oshida Y."/>
            <person name="Kitamura K."/>
            <person name="Iida T."/>
            <person name="Hattori M."/>
            <person name="Ohkuma M."/>
        </authorList>
    </citation>
    <scope>NUCLEOTIDE SEQUENCE [LARGE SCALE GENOMIC DNA]</scope>
    <source>
        <strain evidence="2 3">JCM 9157</strain>
    </source>
</reference>
<dbReference type="STRING" id="1236973.JCM9157_3120"/>
<evidence type="ECO:0000313" key="3">
    <source>
        <dbReference type="Proteomes" id="UP000018896"/>
    </source>
</evidence>
<dbReference type="eggNOG" id="ENOG502ZR8H">
    <property type="taxonomic scope" value="Bacteria"/>
</dbReference>
<dbReference type="Proteomes" id="UP000018896">
    <property type="component" value="Unassembled WGS sequence"/>
</dbReference>
<feature type="transmembrane region" description="Helical" evidence="1">
    <location>
        <begin position="15"/>
        <end position="37"/>
    </location>
</feature>
<comment type="caution">
    <text evidence="2">The sequence shown here is derived from an EMBL/GenBank/DDBJ whole genome shotgun (WGS) entry which is preliminary data.</text>
</comment>
<keyword evidence="1" id="KW-1133">Transmembrane helix</keyword>
<protein>
    <submittedName>
        <fullName evidence="2">Putative membrane protein</fullName>
    </submittedName>
</protein>
<dbReference type="RefSeq" id="WP_035665640.1">
    <property type="nucleotide sequence ID" value="NZ_BAUV01000026.1"/>
</dbReference>
<name>W4QV65_HALA3</name>
<dbReference type="InterPro" id="IPR021354">
    <property type="entry name" value="DUF2975"/>
</dbReference>
<feature type="transmembrane region" description="Helical" evidence="1">
    <location>
        <begin position="126"/>
        <end position="148"/>
    </location>
</feature>
<keyword evidence="3" id="KW-1185">Reference proteome</keyword>
<keyword evidence="1" id="KW-0472">Membrane</keyword>
<accession>W4QV65</accession>
<evidence type="ECO:0000313" key="2">
    <source>
        <dbReference type="EMBL" id="GAE35976.1"/>
    </source>
</evidence>